<feature type="transmembrane region" description="Helical" evidence="2">
    <location>
        <begin position="468"/>
        <end position="489"/>
    </location>
</feature>
<dbReference type="InterPro" id="IPR011435">
    <property type="entry name" value="UmpAB"/>
</dbReference>
<feature type="transmembrane region" description="Helical" evidence="2">
    <location>
        <begin position="407"/>
        <end position="426"/>
    </location>
</feature>
<feature type="transmembrane region" description="Helical" evidence="2">
    <location>
        <begin position="118"/>
        <end position="136"/>
    </location>
</feature>
<dbReference type="OrthoDB" id="9805989at2"/>
<organism evidence="3 4">
    <name type="scientific">Kineothrix alysoides</name>
    <dbReference type="NCBI Taxonomy" id="1469948"/>
    <lineage>
        <taxon>Bacteria</taxon>
        <taxon>Bacillati</taxon>
        <taxon>Bacillota</taxon>
        <taxon>Clostridia</taxon>
        <taxon>Lachnospirales</taxon>
        <taxon>Lachnospiraceae</taxon>
        <taxon>Kineothrix</taxon>
    </lineage>
</organism>
<evidence type="ECO:0000256" key="2">
    <source>
        <dbReference type="SAM" id="Phobius"/>
    </source>
</evidence>
<gene>
    <name evidence="3" type="ORF">EDD76_11035</name>
</gene>
<keyword evidence="2" id="KW-1133">Transmembrane helix</keyword>
<feature type="transmembrane region" description="Helical" evidence="2">
    <location>
        <begin position="181"/>
        <end position="197"/>
    </location>
</feature>
<feature type="transmembrane region" description="Helical" evidence="2">
    <location>
        <begin position="37"/>
        <end position="58"/>
    </location>
</feature>
<feature type="region of interest" description="Disordered" evidence="1">
    <location>
        <begin position="519"/>
        <end position="556"/>
    </location>
</feature>
<feature type="compositionally biased region" description="Basic residues" evidence="1">
    <location>
        <begin position="531"/>
        <end position="545"/>
    </location>
</feature>
<name>A0A4R1QUK2_9FIRM</name>
<proteinExistence type="predicted"/>
<keyword evidence="4" id="KW-1185">Reference proteome</keyword>
<feature type="transmembrane region" description="Helical" evidence="2">
    <location>
        <begin position="209"/>
        <end position="232"/>
    </location>
</feature>
<reference evidence="3 4" key="1">
    <citation type="submission" date="2019-03" db="EMBL/GenBank/DDBJ databases">
        <title>Genomic Encyclopedia of Type Strains, Phase IV (KMG-IV): sequencing the most valuable type-strain genomes for metagenomic binning, comparative biology and taxonomic classification.</title>
        <authorList>
            <person name="Goeker M."/>
        </authorList>
    </citation>
    <scope>NUCLEOTIDE SEQUENCE [LARGE SCALE GENOMIC DNA]</scope>
    <source>
        <strain evidence="3 4">DSM 100556</strain>
    </source>
</reference>
<dbReference type="RefSeq" id="WP_081906018.1">
    <property type="nucleotide sequence ID" value="NZ_JPNB01000002.1"/>
</dbReference>
<evidence type="ECO:0000313" key="3">
    <source>
        <dbReference type="EMBL" id="TCL56863.1"/>
    </source>
</evidence>
<dbReference type="Proteomes" id="UP000295718">
    <property type="component" value="Unassembled WGS sequence"/>
</dbReference>
<comment type="caution">
    <text evidence="3">The sequence shown here is derived from an EMBL/GenBank/DDBJ whole genome shotgun (WGS) entry which is preliminary data.</text>
</comment>
<dbReference type="EMBL" id="SLUO01000010">
    <property type="protein sequence ID" value="TCL56863.1"/>
    <property type="molecule type" value="Genomic_DNA"/>
</dbReference>
<evidence type="ECO:0000256" key="1">
    <source>
        <dbReference type="SAM" id="MobiDB-lite"/>
    </source>
</evidence>
<dbReference type="Pfam" id="PF07556">
    <property type="entry name" value="DUF1538"/>
    <property type="match status" value="2"/>
</dbReference>
<feature type="transmembrane region" description="Helical" evidence="2">
    <location>
        <begin position="378"/>
        <end position="401"/>
    </location>
</feature>
<dbReference type="STRING" id="1469948.GCA_000732725_02805"/>
<feature type="transmembrane region" description="Helical" evidence="2">
    <location>
        <begin position="143"/>
        <end position="161"/>
    </location>
</feature>
<feature type="transmembrane region" description="Helical" evidence="2">
    <location>
        <begin position="79"/>
        <end position="103"/>
    </location>
</feature>
<protein>
    <submittedName>
        <fullName evidence="3">Uncharacterized protein DUF1538</fullName>
    </submittedName>
</protein>
<sequence length="556" mass="59739">MRFFNTLKEVFISSLPLAAVIIIVCVFVAPMENAFDYVKLIVGYMSVVLGQSLFLDGLSISILPIGKLVGSSLVKLKKAIFIIFFGFVFGLLATVAEPALAVLARQTHMIMNIIDETLFIWIMGSGIGVLVGFALYRIMKDLNIKIVFAILYIAIFVVVFFVPEEFIALAFDGSGATTGDISVPFILALGLGVSGTMSKHKANEDTFGIIGLASVGPILALFFYGIILNAVHGGVLPPAGVYDPGAAESLGAIIQSNISGVALALFPIVIVYLPFQFLLIKLPKKELIQILLGSISTYVGLLIFLSGIDFGFAFAGKYIGEVFLDASRPGWFKWLLLLVGFVLGVAITLSEPAVTVLGEQLEEITNGHIKKITIRSTLAIGIGFAALFSMVKILTQINILWFLVPLYAIALIMMKFTSNLFVGLAFDSGGVTGGALTSAFLTPLTLGAAQAVADLEGAGAQSILTNGFGIIAFISVTPLIAVQALGIIYDIRLRKTQKLIEENELAEIHELESLVLQATSADSDAGSSSKKIGRRRKNRKFKHRGSPMEDRRSDTR</sequence>
<feature type="transmembrane region" description="Helical" evidence="2">
    <location>
        <begin position="334"/>
        <end position="357"/>
    </location>
</feature>
<keyword evidence="2" id="KW-0812">Transmembrane</keyword>
<feature type="transmembrane region" description="Helical" evidence="2">
    <location>
        <begin position="287"/>
        <end position="314"/>
    </location>
</feature>
<feature type="transmembrane region" description="Helical" evidence="2">
    <location>
        <begin position="252"/>
        <end position="275"/>
    </location>
</feature>
<evidence type="ECO:0000313" key="4">
    <source>
        <dbReference type="Proteomes" id="UP000295718"/>
    </source>
</evidence>
<feature type="transmembrane region" description="Helical" evidence="2">
    <location>
        <begin position="12"/>
        <end position="31"/>
    </location>
</feature>
<dbReference type="AlphaFoldDB" id="A0A4R1QUK2"/>
<feature type="compositionally biased region" description="Basic and acidic residues" evidence="1">
    <location>
        <begin position="546"/>
        <end position="556"/>
    </location>
</feature>
<feature type="transmembrane region" description="Helical" evidence="2">
    <location>
        <begin position="433"/>
        <end position="453"/>
    </location>
</feature>
<feature type="compositionally biased region" description="Low complexity" evidence="1">
    <location>
        <begin position="520"/>
        <end position="530"/>
    </location>
</feature>
<keyword evidence="2" id="KW-0472">Membrane</keyword>
<accession>A0A4R1QUK2</accession>